<reference evidence="1" key="1">
    <citation type="submission" date="2020-10" db="EMBL/GenBank/DDBJ databases">
        <authorList>
            <person name="Gilroy R."/>
        </authorList>
    </citation>
    <scope>NUCLEOTIDE SEQUENCE</scope>
    <source>
        <strain evidence="1">D5-748</strain>
    </source>
</reference>
<protein>
    <submittedName>
        <fullName evidence="1">Uncharacterized protein</fullName>
    </submittedName>
</protein>
<evidence type="ECO:0000313" key="2">
    <source>
        <dbReference type="Proteomes" id="UP000823619"/>
    </source>
</evidence>
<sequence length="384" mass="42803">MWKNRDTDHLDNSIRHFKGEKYSFVGLVNSDSEGGEVWIGANTAGFAVMNTASYCLKNDNVPVSEMDREGRLMYRALEICATLEDFETFLDTLSRPMGVEANFGCIDASGGAAWYETDNTSYHKIDVNACSEGFFVVTNFSVSGDASRWKGVERYRTAYGIFSEMESAGTLSGLHPLDVVDSLSRSYRHEVLGIDLTRDAEEFLSHTNGYAVDQDFIPRRSTSASVVIKGVRKGDDPAQAVLWAALGYPSVSVTVPVPVSVEPHVPSALSRFPASEDLSSFCGLAGYLKGGYVFMDGVSNSSHYVCLSHVLGDSEWARSTLSCCRDAERKIRTEFEDIYNDFISGKISEEEYLRRYDSISEGFFGIYRESFEDYIHWKGPLHIR</sequence>
<dbReference type="Proteomes" id="UP000823619">
    <property type="component" value="Unassembled WGS sequence"/>
</dbReference>
<gene>
    <name evidence="1" type="ORF">IAC23_05230</name>
</gene>
<name>A0A9D9HCV5_9BACT</name>
<comment type="caution">
    <text evidence="1">The sequence shown here is derived from an EMBL/GenBank/DDBJ whole genome shotgun (WGS) entry which is preliminary data.</text>
</comment>
<evidence type="ECO:0000313" key="1">
    <source>
        <dbReference type="EMBL" id="MBO8445082.1"/>
    </source>
</evidence>
<proteinExistence type="predicted"/>
<accession>A0A9D9HCV5</accession>
<dbReference type="AlphaFoldDB" id="A0A9D9HCV5"/>
<dbReference type="EMBL" id="JADIMO010000063">
    <property type="protein sequence ID" value="MBO8445082.1"/>
    <property type="molecule type" value="Genomic_DNA"/>
</dbReference>
<dbReference type="Gene3D" id="3.60.60.10">
    <property type="entry name" value="Penicillin V Acylase, Chain A"/>
    <property type="match status" value="1"/>
</dbReference>
<reference evidence="1" key="2">
    <citation type="journal article" date="2021" name="PeerJ">
        <title>Extensive microbial diversity within the chicken gut microbiome revealed by metagenomics and culture.</title>
        <authorList>
            <person name="Gilroy R."/>
            <person name="Ravi A."/>
            <person name="Getino M."/>
            <person name="Pursley I."/>
            <person name="Horton D.L."/>
            <person name="Alikhan N.F."/>
            <person name="Baker D."/>
            <person name="Gharbi K."/>
            <person name="Hall N."/>
            <person name="Watson M."/>
            <person name="Adriaenssens E.M."/>
            <person name="Foster-Nyarko E."/>
            <person name="Jarju S."/>
            <person name="Secka A."/>
            <person name="Antonio M."/>
            <person name="Oren A."/>
            <person name="Chaudhuri R.R."/>
            <person name="La Ragione R."/>
            <person name="Hildebrand F."/>
            <person name="Pallen M.J."/>
        </authorList>
    </citation>
    <scope>NUCLEOTIDE SEQUENCE</scope>
    <source>
        <strain evidence="1">D5-748</strain>
    </source>
</reference>
<organism evidence="1 2">
    <name type="scientific">Candidatus Cryptobacteroides merdavium</name>
    <dbReference type="NCBI Taxonomy" id="2840769"/>
    <lineage>
        <taxon>Bacteria</taxon>
        <taxon>Pseudomonadati</taxon>
        <taxon>Bacteroidota</taxon>
        <taxon>Bacteroidia</taxon>
        <taxon>Bacteroidales</taxon>
        <taxon>Candidatus Cryptobacteroides</taxon>
    </lineage>
</organism>